<accession>A0A3G3BWP6</accession>
<organism evidence="1 2">
    <name type="scientific">Bacillus phage vB_BpsS-36</name>
    <dbReference type="NCBI Taxonomy" id="2419622"/>
    <lineage>
        <taxon>Viruses</taxon>
        <taxon>Duplodnaviria</taxon>
        <taxon>Heunggongvirae</taxon>
        <taxon>Uroviricota</taxon>
        <taxon>Caudoviricetes</taxon>
        <taxon>Ehrlichviridae</taxon>
        <taxon>Nairobivirus</taxon>
        <taxon>Nairobivirus nv36</taxon>
    </lineage>
</organism>
<evidence type="ECO:0000313" key="1">
    <source>
        <dbReference type="EMBL" id="AYP68713.1"/>
    </source>
</evidence>
<gene>
    <name evidence="1" type="ORF">BpsS36_00007</name>
</gene>
<sequence length="127" mass="14861">MLQTIKGRTLEEGQRVFVYFNLHRKVFSVKDLKTGLVVAHTDEINLYDCTFKVSEAGRQRVLKEQKKNVHAGVVGTYQESSYEPDQEWSSATYNPYKYDSFVNKETEEALKHSYNVHLKDKAIKYYN</sequence>
<dbReference type="EMBL" id="MH884513">
    <property type="protein sequence ID" value="AYP68713.1"/>
    <property type="molecule type" value="Genomic_DNA"/>
</dbReference>
<dbReference type="Proteomes" id="UP000275945">
    <property type="component" value="Segment"/>
</dbReference>
<reference evidence="1 2" key="1">
    <citation type="submission" date="2018-09" db="EMBL/GenBank/DDBJ databases">
        <title>Comparative Genomic Analysis of Eight Novel Haloalkaliphilic Bacteriophages from Lake Elmenteita, Kenya.</title>
        <authorList>
            <person name="Akhwale J.K."/>
        </authorList>
    </citation>
    <scope>NUCLEOTIDE SEQUENCE [LARGE SCALE GENOMIC DNA]</scope>
</reference>
<dbReference type="Pfam" id="PF25735">
    <property type="entry name" value="Phage_L5_gp82"/>
    <property type="match status" value="1"/>
</dbReference>
<protein>
    <submittedName>
        <fullName evidence="1">Uncharacterized protein</fullName>
    </submittedName>
</protein>
<evidence type="ECO:0000313" key="2">
    <source>
        <dbReference type="Proteomes" id="UP000275945"/>
    </source>
</evidence>
<name>A0A3G3BWP6_9CAUD</name>
<keyword evidence="2" id="KW-1185">Reference proteome</keyword>
<proteinExistence type="predicted"/>
<dbReference type="InterPro" id="IPR058002">
    <property type="entry name" value="Gp82"/>
</dbReference>